<name>A0A9P7V7D1_9ASCO</name>
<dbReference type="OrthoDB" id="361797at2759"/>
<dbReference type="SMART" id="SM00544">
    <property type="entry name" value="MA3"/>
    <property type="match status" value="1"/>
</dbReference>
<protein>
    <submittedName>
        <fullName evidence="6">Suppressor of glycerol defect</fullName>
    </submittedName>
</protein>
<dbReference type="GO" id="GO:0003723">
    <property type="term" value="F:RNA binding"/>
    <property type="evidence" value="ECO:0007669"/>
    <property type="project" value="InterPro"/>
</dbReference>
<feature type="compositionally biased region" description="Basic and acidic residues" evidence="4">
    <location>
        <begin position="1"/>
        <end position="12"/>
    </location>
</feature>
<evidence type="ECO:0000313" key="6">
    <source>
        <dbReference type="EMBL" id="KAG7192728.1"/>
    </source>
</evidence>
<dbReference type="AlphaFoldDB" id="A0A9P7V7D1"/>
<dbReference type="PROSITE" id="PS51366">
    <property type="entry name" value="MI"/>
    <property type="match status" value="1"/>
</dbReference>
<feature type="compositionally biased region" description="Acidic residues" evidence="4">
    <location>
        <begin position="215"/>
        <end position="227"/>
    </location>
</feature>
<reference evidence="6" key="1">
    <citation type="submission" date="2021-03" db="EMBL/GenBank/DDBJ databases">
        <authorList>
            <person name="Palmer J.M."/>
        </authorList>
    </citation>
    <scope>NUCLEOTIDE SEQUENCE</scope>
    <source>
        <strain evidence="6">ARV_011</strain>
    </source>
</reference>
<feature type="compositionally biased region" description="Acidic residues" evidence="4">
    <location>
        <begin position="255"/>
        <end position="282"/>
    </location>
</feature>
<dbReference type="SMART" id="SM00543">
    <property type="entry name" value="MIF4G"/>
    <property type="match status" value="1"/>
</dbReference>
<dbReference type="Proteomes" id="UP000790833">
    <property type="component" value="Unassembled WGS sequence"/>
</dbReference>
<evidence type="ECO:0000259" key="5">
    <source>
        <dbReference type="PROSITE" id="PS51366"/>
    </source>
</evidence>
<evidence type="ECO:0000313" key="7">
    <source>
        <dbReference type="Proteomes" id="UP000790833"/>
    </source>
</evidence>
<keyword evidence="3" id="KW-0539">Nucleus</keyword>
<feature type="region of interest" description="Disordered" evidence="4">
    <location>
        <begin position="1"/>
        <end position="123"/>
    </location>
</feature>
<dbReference type="GeneID" id="66114885"/>
<accession>A0A9P7V7D1</accession>
<dbReference type="InterPro" id="IPR016024">
    <property type="entry name" value="ARM-type_fold"/>
</dbReference>
<evidence type="ECO:0000256" key="1">
    <source>
        <dbReference type="ARBA" id="ARBA00004604"/>
    </source>
</evidence>
<dbReference type="SUPFAM" id="SSF48371">
    <property type="entry name" value="ARM repeat"/>
    <property type="match status" value="1"/>
</dbReference>
<feature type="compositionally biased region" description="Basic and acidic residues" evidence="4">
    <location>
        <begin position="200"/>
        <end position="214"/>
    </location>
</feature>
<feature type="region of interest" description="Disordered" evidence="4">
    <location>
        <begin position="160"/>
        <end position="180"/>
    </location>
</feature>
<evidence type="ECO:0000256" key="4">
    <source>
        <dbReference type="SAM" id="MobiDB-lite"/>
    </source>
</evidence>
<feature type="region of interest" description="Disordered" evidence="4">
    <location>
        <begin position="200"/>
        <end position="327"/>
    </location>
</feature>
<comment type="subcellular location">
    <subcellularLocation>
        <location evidence="1">Nucleus</location>
        <location evidence="1">Nucleolus</location>
    </subcellularLocation>
</comment>
<dbReference type="Pfam" id="PF02854">
    <property type="entry name" value="MIF4G"/>
    <property type="match status" value="1"/>
</dbReference>
<dbReference type="PANTHER" id="PTHR18034:SF4">
    <property type="entry name" value="NUCLEOLAR MIF4G DOMAIN-CONTAINING PROTEIN 1"/>
    <property type="match status" value="1"/>
</dbReference>
<feature type="compositionally biased region" description="Low complexity" evidence="4">
    <location>
        <begin position="97"/>
        <end position="106"/>
    </location>
</feature>
<feature type="compositionally biased region" description="Basic and acidic residues" evidence="4">
    <location>
        <begin position="298"/>
        <end position="327"/>
    </location>
</feature>
<dbReference type="Pfam" id="PF02847">
    <property type="entry name" value="MA3"/>
    <property type="match status" value="1"/>
</dbReference>
<evidence type="ECO:0000256" key="3">
    <source>
        <dbReference type="ARBA" id="ARBA00023242"/>
    </source>
</evidence>
<dbReference type="GO" id="GO:0042274">
    <property type="term" value="P:ribosomal small subunit biogenesis"/>
    <property type="evidence" value="ECO:0007669"/>
    <property type="project" value="TreeGrafter"/>
</dbReference>
<feature type="compositionally biased region" description="Basic and acidic residues" evidence="4">
    <location>
        <begin position="109"/>
        <end position="123"/>
    </location>
</feature>
<evidence type="ECO:0000256" key="2">
    <source>
        <dbReference type="ARBA" id="ARBA00006856"/>
    </source>
</evidence>
<dbReference type="EMBL" id="JAHMUF010000016">
    <property type="protein sequence ID" value="KAG7192728.1"/>
    <property type="molecule type" value="Genomic_DNA"/>
</dbReference>
<keyword evidence="7" id="KW-1185">Reference proteome</keyword>
<dbReference type="GO" id="GO:0005730">
    <property type="term" value="C:nucleolus"/>
    <property type="evidence" value="ECO:0007669"/>
    <property type="project" value="UniProtKB-SubCell"/>
</dbReference>
<dbReference type="RefSeq" id="XP_043048278.1">
    <property type="nucleotide sequence ID" value="XM_043192306.1"/>
</dbReference>
<organism evidence="6 7">
    <name type="scientific">Scheffersomyces spartinae</name>
    <dbReference type="NCBI Taxonomy" id="45513"/>
    <lineage>
        <taxon>Eukaryota</taxon>
        <taxon>Fungi</taxon>
        <taxon>Dikarya</taxon>
        <taxon>Ascomycota</taxon>
        <taxon>Saccharomycotina</taxon>
        <taxon>Pichiomycetes</taxon>
        <taxon>Debaryomycetaceae</taxon>
        <taxon>Scheffersomyces</taxon>
    </lineage>
</organism>
<sequence length="1002" mass="113236">MSRGNGDNDKHGIRIPGVMLDRIKREDGEEEDSRFQPTSSHNGKKRKQGPTLSRKEKRKQERESKKQKRSQGKQKSLVTPTKGRGSAEVLNKKTLVKKTSVTTSGKKSVKFEDEDHEDNHEEDPLAQLAKLKTKKNANGIRVVKQSELDVEDFEVDSEDFGDDFDEDFDDSFNDGDDASDPLTALANLKGKKSSAEVRIVKEGDISDNSSKDGVEDSMDGFDDEYDNTSDPLALLAAMKKGKKSSSEDVRVVKEEDLDDDSLDEDDSVNSDSMDDKEGDSDFEGFGSNDETEANPLEQLKKLKEQKNTKPKKQDAVKFEITPDQRELMRRDEDDMEYYAKKLGLKKGKKDTLKKIDDDDILGGLLDGLDFDYLEYDEAEDEQKEQDELLDEEDELLDDDDDDDTRRVKENPYVAPSQDGNSAETDEDGSSARSRYIPPALRRKMALEGQGDSEEVIQLKKAIKGPLNKLSEANLANVIGDINALYLSNPRQTVNEILTAAILDSIILQSRLLDMFVYLQAALIASITKLQGVDFGAYFIQTIVEKYDLTKTDSSKTKETLNLISLLSSVFMFQVILSRLLYDIIKELIEQLDERNAELLLKILRVAGTQMRSDDPTALKEIILLINKKQALMNDDISTRTSFLLETITNLKNNKLRTDDNTIKLISRIKKTISSLGHDSDPIQVNVDDIRNVDSRGKWWLVGSAWKGHVNDNVAAKDDTNINETAINDALDSAEPNWMELARSQRMNTDIRRAIFISIMSANDFVDAMTKLDKLGLKRAQEREIPRVLVHCTGLEPAWNPYYGILASKLCDSHSYRKTFQFMLWDVIKEYDTSHGGNNSDNEDEDFLGFDYSEDDEDIKLRRILNLGRFFGFLFARGSLSLHVLRTVNYLTLSGDSLLFHEVLMVSFLDNVAKMSQINSVGSGIGKMSSSSDQRYSDATLIDRLLKAKEQPALLRGLQRFLETKVVKSDVINGKKQKKRIEWGVRALTDIIDELLRHSKDNF</sequence>
<feature type="compositionally biased region" description="Acidic residues" evidence="4">
    <location>
        <begin position="160"/>
        <end position="179"/>
    </location>
</feature>
<dbReference type="InterPro" id="IPR003891">
    <property type="entry name" value="Initiation_fac_eIF4g_MI"/>
</dbReference>
<feature type="region of interest" description="Disordered" evidence="4">
    <location>
        <begin position="375"/>
        <end position="434"/>
    </location>
</feature>
<comment type="caution">
    <text evidence="6">The sequence shown here is derived from an EMBL/GenBank/DDBJ whole genome shotgun (WGS) entry which is preliminary data.</text>
</comment>
<dbReference type="PANTHER" id="PTHR18034">
    <property type="entry name" value="CELL CYCLE CONTROL PROTEIN CWF22-RELATED"/>
    <property type="match status" value="1"/>
</dbReference>
<gene>
    <name evidence="6" type="primary">SGD1</name>
    <name evidence="6" type="ORF">KQ657_001511</name>
</gene>
<feature type="compositionally biased region" description="Basic and acidic residues" evidence="4">
    <location>
        <begin position="244"/>
        <end position="254"/>
    </location>
</feature>
<comment type="similarity">
    <text evidence="2">Belongs to the CWC22 family.</text>
</comment>
<dbReference type="InterPro" id="IPR003890">
    <property type="entry name" value="MIF4G-like_typ-3"/>
</dbReference>
<feature type="domain" description="MI" evidence="5">
    <location>
        <begin position="749"/>
        <end position="889"/>
    </location>
</feature>
<feature type="compositionally biased region" description="Acidic residues" evidence="4">
    <location>
        <begin position="375"/>
        <end position="402"/>
    </location>
</feature>
<dbReference type="InterPro" id="IPR050781">
    <property type="entry name" value="CWC22_splicing_factor"/>
</dbReference>
<proteinExistence type="inferred from homology"/>
<dbReference type="Gene3D" id="1.25.40.180">
    <property type="match status" value="1"/>
</dbReference>